<reference evidence="1" key="1">
    <citation type="journal article" date="1997" name="Arch. Microbiol.">
        <title>Identification of stsC, the gene encoding the L-glutamine:scyllo-inosose aminotransferase from streptomycin-producing Streptomycetes.</title>
        <authorList>
            <person name="Ahlert J."/>
            <person name="Distler J."/>
            <person name="Mansouri K."/>
            <person name="Roggel M."/>
            <person name="Altenbach H.J."/>
            <person name="Piepersberg W."/>
        </authorList>
    </citation>
    <scope>NUCLEOTIDE SEQUENCE</scope>
    <source>
        <strain evidence="1">N2-3-11</strain>
    </source>
</reference>
<organism evidence="1">
    <name type="scientific">Streptomyces griseus</name>
    <dbReference type="NCBI Taxonomy" id="1911"/>
    <lineage>
        <taxon>Bacteria</taxon>
        <taxon>Bacillati</taxon>
        <taxon>Actinomycetota</taxon>
        <taxon>Actinomycetes</taxon>
        <taxon>Kitasatosporales</taxon>
        <taxon>Streptomycetaceae</taxon>
        <taxon>Streptomyces</taxon>
    </lineage>
</organism>
<name>P72456_STRGR</name>
<sequence>MIRTLFVDAGGVLYNNINEETDFLDRVADRYGVDRAAFARSVQAAAPGYESGERHVHQVLAGLGANGRRPPVLTPAEARWLDGAYLDSVRAYGESFRVLRELRAERPEMELVLTNNEAEQWDRLKDEAHGHFALFDTVCSSWRTGRVKPALSFFTEALRRCRATAAETLLIDDRVPVLRVGAGLGMLTLHVPAPEVLGDRLARTLRDYALPYVR</sequence>
<dbReference type="Pfam" id="PF00702">
    <property type="entry name" value="Hydrolase"/>
    <property type="match status" value="1"/>
</dbReference>
<dbReference type="SUPFAM" id="SSF56784">
    <property type="entry name" value="HAD-like"/>
    <property type="match status" value="1"/>
</dbReference>
<proteinExistence type="predicted"/>
<accession>P72456</accession>
<dbReference type="RefSeq" id="WP_106431724.1">
    <property type="nucleotide sequence ID" value="NZ_BAABSR010000033.1"/>
</dbReference>
<evidence type="ECO:0000313" key="1">
    <source>
        <dbReference type="EMBL" id="CAA70013.1"/>
    </source>
</evidence>
<protein>
    <submittedName>
        <fullName evidence="1">StsD protein</fullName>
    </submittedName>
</protein>
<dbReference type="InterPro" id="IPR036412">
    <property type="entry name" value="HAD-like_sf"/>
</dbReference>
<dbReference type="EMBL" id="Y08763">
    <property type="protein sequence ID" value="CAA70013.1"/>
    <property type="molecule type" value="Genomic_DNA"/>
</dbReference>
<dbReference type="OrthoDB" id="4162296at2"/>
<dbReference type="PANTHER" id="PTHR43611:SF3">
    <property type="entry name" value="FLAVIN MONONUCLEOTIDE HYDROLASE 1, CHLOROPLATIC"/>
    <property type="match status" value="1"/>
</dbReference>
<dbReference type="Gene3D" id="3.40.50.1000">
    <property type="entry name" value="HAD superfamily/HAD-like"/>
    <property type="match status" value="1"/>
</dbReference>
<dbReference type="PANTHER" id="PTHR43611">
    <property type="entry name" value="ALPHA-D-GLUCOSE 1-PHOSPHATE PHOSPHATASE"/>
    <property type="match status" value="1"/>
</dbReference>
<dbReference type="InterPro" id="IPR023214">
    <property type="entry name" value="HAD_sf"/>
</dbReference>
<dbReference type="AlphaFoldDB" id="P72456"/>
<gene>
    <name evidence="1" type="primary">stsD</name>
</gene>